<dbReference type="SUPFAM" id="SSF56784">
    <property type="entry name" value="HAD-like"/>
    <property type="match status" value="1"/>
</dbReference>
<evidence type="ECO:0000313" key="2">
    <source>
        <dbReference type="Proteomes" id="UP000321181"/>
    </source>
</evidence>
<proteinExistence type="predicted"/>
<organism evidence="1 2">
    <name type="scientific">Cellulomonas aerilata</name>
    <dbReference type="NCBI Taxonomy" id="515326"/>
    <lineage>
        <taxon>Bacteria</taxon>
        <taxon>Bacillati</taxon>
        <taxon>Actinomycetota</taxon>
        <taxon>Actinomycetes</taxon>
        <taxon>Micrococcales</taxon>
        <taxon>Cellulomonadaceae</taxon>
        <taxon>Cellulomonas</taxon>
    </lineage>
</organism>
<dbReference type="Gene3D" id="3.40.50.1000">
    <property type="entry name" value="HAD superfamily/HAD-like"/>
    <property type="match status" value="1"/>
</dbReference>
<keyword evidence="2" id="KW-1185">Reference proteome</keyword>
<name>A0A512DFT4_9CELL</name>
<dbReference type="OrthoDB" id="5189446at2"/>
<dbReference type="Proteomes" id="UP000321181">
    <property type="component" value="Unassembled WGS sequence"/>
</dbReference>
<dbReference type="Pfam" id="PF12710">
    <property type="entry name" value="HAD"/>
    <property type="match status" value="1"/>
</dbReference>
<sequence length="203" mass="22193">MPEQRGGVLATDLDGTVVDVNTFPYFVRFLTRRLVAERRPAALGALVAAGVLRKLHVLPHHAFKRLVCDLGAGVPADQVADWARTMLAEHGHPEVVAMVREWEGRTILTTAAPQVYADHLAAALDIPEVHASYVRQRTLVNNEGPQKTVRLRAAGLDRVDVFLTDDTVIDLPMAELADVVYEVRHGGRIREFEVRPGSGAGPA</sequence>
<dbReference type="InterPro" id="IPR023214">
    <property type="entry name" value="HAD_sf"/>
</dbReference>
<gene>
    <name evidence="1" type="ORF">CAE01nite_27950</name>
</gene>
<dbReference type="RefSeq" id="WP_146905804.1">
    <property type="nucleotide sequence ID" value="NZ_BAAARM010000001.1"/>
</dbReference>
<dbReference type="InterPro" id="IPR036412">
    <property type="entry name" value="HAD-like_sf"/>
</dbReference>
<comment type="caution">
    <text evidence="1">The sequence shown here is derived from an EMBL/GenBank/DDBJ whole genome shotgun (WGS) entry which is preliminary data.</text>
</comment>
<dbReference type="EMBL" id="BJYY01000017">
    <property type="protein sequence ID" value="GEO35070.1"/>
    <property type="molecule type" value="Genomic_DNA"/>
</dbReference>
<protein>
    <recommendedName>
        <fullName evidence="3">Haloacid dehalogenase</fullName>
    </recommendedName>
</protein>
<dbReference type="AlphaFoldDB" id="A0A512DFT4"/>
<reference evidence="1 2" key="1">
    <citation type="submission" date="2019-07" db="EMBL/GenBank/DDBJ databases">
        <title>Whole genome shotgun sequence of Cellulomonas aerilata NBRC 106308.</title>
        <authorList>
            <person name="Hosoyama A."/>
            <person name="Uohara A."/>
            <person name="Ohji S."/>
            <person name="Ichikawa N."/>
        </authorList>
    </citation>
    <scope>NUCLEOTIDE SEQUENCE [LARGE SCALE GENOMIC DNA]</scope>
    <source>
        <strain evidence="1 2">NBRC 106308</strain>
    </source>
</reference>
<accession>A0A512DFT4</accession>
<evidence type="ECO:0008006" key="3">
    <source>
        <dbReference type="Google" id="ProtNLM"/>
    </source>
</evidence>
<evidence type="ECO:0000313" key="1">
    <source>
        <dbReference type="EMBL" id="GEO35070.1"/>
    </source>
</evidence>